<dbReference type="CDD" id="cd22191">
    <property type="entry name" value="DPBB_RlpA_EXP_N-like"/>
    <property type="match status" value="1"/>
</dbReference>
<name>A0A067MPR6_BOTB1</name>
<organism evidence="2 3">
    <name type="scientific">Botryobasidium botryosum (strain FD-172 SS1)</name>
    <dbReference type="NCBI Taxonomy" id="930990"/>
    <lineage>
        <taxon>Eukaryota</taxon>
        <taxon>Fungi</taxon>
        <taxon>Dikarya</taxon>
        <taxon>Basidiomycota</taxon>
        <taxon>Agaricomycotina</taxon>
        <taxon>Agaricomycetes</taxon>
        <taxon>Cantharellales</taxon>
        <taxon>Botryobasidiaceae</taxon>
        <taxon>Botryobasidium</taxon>
    </lineage>
</organism>
<dbReference type="EMBL" id="KL198026">
    <property type="protein sequence ID" value="KDQ16705.1"/>
    <property type="molecule type" value="Genomic_DNA"/>
</dbReference>
<sequence>MQLFVLLLTALTAAAAPACTSCPHPGTFTGDVGLYTNPSPNSCAITVGANDIVASIPASFFNPPDESPCGELINVTLDDGKTAAAKVVNSDSTLSGDNINLNTNGLAAIAPDSDPNHGTGAATWTFQ</sequence>
<protein>
    <submittedName>
        <fullName evidence="2">Uncharacterized protein</fullName>
    </submittedName>
</protein>
<evidence type="ECO:0000313" key="2">
    <source>
        <dbReference type="EMBL" id="KDQ16705.1"/>
    </source>
</evidence>
<dbReference type="HOGENOM" id="CLU_1970168_0_0_1"/>
<dbReference type="AlphaFoldDB" id="A0A067MPR6"/>
<keyword evidence="1" id="KW-0732">Signal</keyword>
<dbReference type="InterPro" id="IPR036908">
    <property type="entry name" value="RlpA-like_sf"/>
</dbReference>
<evidence type="ECO:0000313" key="3">
    <source>
        <dbReference type="Proteomes" id="UP000027195"/>
    </source>
</evidence>
<dbReference type="SUPFAM" id="SSF50685">
    <property type="entry name" value="Barwin-like endoglucanases"/>
    <property type="match status" value="1"/>
</dbReference>
<dbReference type="Gene3D" id="2.40.40.10">
    <property type="entry name" value="RlpA-like domain"/>
    <property type="match status" value="1"/>
</dbReference>
<proteinExistence type="predicted"/>
<evidence type="ECO:0000256" key="1">
    <source>
        <dbReference type="SAM" id="SignalP"/>
    </source>
</evidence>
<accession>A0A067MPR6</accession>
<dbReference type="Proteomes" id="UP000027195">
    <property type="component" value="Unassembled WGS sequence"/>
</dbReference>
<feature type="chain" id="PRO_5013266252" evidence="1">
    <location>
        <begin position="16"/>
        <end position="127"/>
    </location>
</feature>
<reference evidence="3" key="1">
    <citation type="journal article" date="2014" name="Proc. Natl. Acad. Sci. U.S.A.">
        <title>Extensive sampling of basidiomycete genomes demonstrates inadequacy of the white-rot/brown-rot paradigm for wood decay fungi.</title>
        <authorList>
            <person name="Riley R."/>
            <person name="Salamov A.A."/>
            <person name="Brown D.W."/>
            <person name="Nagy L.G."/>
            <person name="Floudas D."/>
            <person name="Held B.W."/>
            <person name="Levasseur A."/>
            <person name="Lombard V."/>
            <person name="Morin E."/>
            <person name="Otillar R."/>
            <person name="Lindquist E.A."/>
            <person name="Sun H."/>
            <person name="LaButti K.M."/>
            <person name="Schmutz J."/>
            <person name="Jabbour D."/>
            <person name="Luo H."/>
            <person name="Baker S.E."/>
            <person name="Pisabarro A.G."/>
            <person name="Walton J.D."/>
            <person name="Blanchette R.A."/>
            <person name="Henrissat B."/>
            <person name="Martin F."/>
            <person name="Cullen D."/>
            <person name="Hibbett D.S."/>
            <person name="Grigoriev I.V."/>
        </authorList>
    </citation>
    <scope>NUCLEOTIDE SEQUENCE [LARGE SCALE GENOMIC DNA]</scope>
    <source>
        <strain evidence="3">FD-172 SS1</strain>
    </source>
</reference>
<dbReference type="InParanoid" id="A0A067MPR6"/>
<keyword evidence="3" id="KW-1185">Reference proteome</keyword>
<feature type="signal peptide" evidence="1">
    <location>
        <begin position="1"/>
        <end position="15"/>
    </location>
</feature>
<dbReference type="OrthoDB" id="4766641at2759"/>
<gene>
    <name evidence="2" type="ORF">BOTBODRAFT_238413</name>
</gene>